<proteinExistence type="predicted"/>
<evidence type="ECO:0000313" key="2">
    <source>
        <dbReference type="WBParaSite" id="SVE_1083900.1"/>
    </source>
</evidence>
<evidence type="ECO:0000313" key="1">
    <source>
        <dbReference type="Proteomes" id="UP000035680"/>
    </source>
</evidence>
<accession>A0A0K0FNY8</accession>
<organism evidence="1 2">
    <name type="scientific">Strongyloides venezuelensis</name>
    <name type="common">Threadworm</name>
    <dbReference type="NCBI Taxonomy" id="75913"/>
    <lineage>
        <taxon>Eukaryota</taxon>
        <taxon>Metazoa</taxon>
        <taxon>Ecdysozoa</taxon>
        <taxon>Nematoda</taxon>
        <taxon>Chromadorea</taxon>
        <taxon>Rhabditida</taxon>
        <taxon>Tylenchina</taxon>
        <taxon>Panagrolaimomorpha</taxon>
        <taxon>Strongyloidoidea</taxon>
        <taxon>Strongyloididae</taxon>
        <taxon>Strongyloides</taxon>
    </lineage>
</organism>
<protein>
    <submittedName>
        <fullName evidence="2">DDE_Tnp_1_7 domain-containing protein</fullName>
    </submittedName>
</protein>
<dbReference type="AlphaFoldDB" id="A0A0K0FNY8"/>
<reference evidence="2" key="2">
    <citation type="submission" date="2015-08" db="UniProtKB">
        <authorList>
            <consortium name="WormBaseParasite"/>
        </authorList>
    </citation>
    <scope>IDENTIFICATION</scope>
</reference>
<sequence length="393" mass="44744">MATSNVAVPADDLNSKAVALIVNKDSFSNYADIASRQFNENSLGVLVSSKTYPILLSIENNSSSVSTVTDVSDFSRKRKYNDSDNDFALSLYVKSLEKNDLTLESWLLLRALRRGKRALSYCKIMSYSSLTIKHRLTGADRVEKWINLLTTEGSDLELKNIPKFVKYEPIMDLSDLDEIYKARNVNYLHGASLCFDTLGITLPAHGYPEWKNLWVYHRTGYMKGCFPSNLIMLGLSNFGSAFNISWSELVGRLTKLAILVTDNCSITSTVYNTLPSKHKLKVLICLDKKCRCYNALYKKSFRGELTIVPASQNSNSFYYDVSQARKANKRNNMRRDMKGERFNFRFTIRGKIFYRDDGYLSKICKLELPEVFRSTDAKTIGVQKRSKRFAAGF</sequence>
<reference evidence="1" key="1">
    <citation type="submission" date="2014-07" db="EMBL/GenBank/DDBJ databases">
        <authorList>
            <person name="Martin A.A"/>
            <person name="De Silva N."/>
        </authorList>
    </citation>
    <scope>NUCLEOTIDE SEQUENCE</scope>
</reference>
<keyword evidence="1" id="KW-1185">Reference proteome</keyword>
<name>A0A0K0FNY8_STRVS</name>
<dbReference type="WBParaSite" id="SVE_1083900.1">
    <property type="protein sequence ID" value="SVE_1083900.1"/>
    <property type="gene ID" value="SVE_1083900"/>
</dbReference>
<dbReference type="Proteomes" id="UP000035680">
    <property type="component" value="Unassembled WGS sequence"/>
</dbReference>